<evidence type="ECO:0000313" key="2">
    <source>
        <dbReference type="EMBL" id="CAH2306924.1"/>
    </source>
</evidence>
<feature type="compositionally biased region" description="Low complexity" evidence="1">
    <location>
        <begin position="32"/>
        <end position="42"/>
    </location>
</feature>
<dbReference type="Proteomes" id="UP001295444">
    <property type="component" value="Chromosome 07"/>
</dbReference>
<evidence type="ECO:0000313" key="3">
    <source>
        <dbReference type="Proteomes" id="UP001295444"/>
    </source>
</evidence>
<accession>A0AAD1WHW7</accession>
<evidence type="ECO:0000256" key="1">
    <source>
        <dbReference type="SAM" id="MobiDB-lite"/>
    </source>
</evidence>
<feature type="region of interest" description="Disordered" evidence="1">
    <location>
        <begin position="16"/>
        <end position="171"/>
    </location>
</feature>
<feature type="compositionally biased region" description="Polar residues" evidence="1">
    <location>
        <begin position="132"/>
        <end position="147"/>
    </location>
</feature>
<protein>
    <submittedName>
        <fullName evidence="2">Uncharacterized protein</fullName>
    </submittedName>
</protein>
<organism evidence="2 3">
    <name type="scientific">Pelobates cultripes</name>
    <name type="common">Western spadefoot toad</name>
    <dbReference type="NCBI Taxonomy" id="61616"/>
    <lineage>
        <taxon>Eukaryota</taxon>
        <taxon>Metazoa</taxon>
        <taxon>Chordata</taxon>
        <taxon>Craniata</taxon>
        <taxon>Vertebrata</taxon>
        <taxon>Euteleostomi</taxon>
        <taxon>Amphibia</taxon>
        <taxon>Batrachia</taxon>
        <taxon>Anura</taxon>
        <taxon>Pelobatoidea</taxon>
        <taxon>Pelobatidae</taxon>
        <taxon>Pelobates</taxon>
    </lineage>
</organism>
<reference evidence="2" key="1">
    <citation type="submission" date="2022-03" db="EMBL/GenBank/DDBJ databases">
        <authorList>
            <person name="Alioto T."/>
            <person name="Alioto T."/>
            <person name="Gomez Garrido J."/>
        </authorList>
    </citation>
    <scope>NUCLEOTIDE SEQUENCE</scope>
</reference>
<gene>
    <name evidence="2" type="ORF">PECUL_23A061511</name>
</gene>
<name>A0AAD1WHW7_PELCU</name>
<dbReference type="EMBL" id="OW240918">
    <property type="protein sequence ID" value="CAH2306924.1"/>
    <property type="molecule type" value="Genomic_DNA"/>
</dbReference>
<dbReference type="AlphaFoldDB" id="A0AAD1WHW7"/>
<proteinExistence type="predicted"/>
<keyword evidence="3" id="KW-1185">Reference proteome</keyword>
<sequence length="171" mass="19676">MPFLFEVRDRDPNVRYPQRHLSTNRPHRIGQSHHAAQSSEQSTKIQVNLRHQGNIKRLKHPSEHPRRSRHKRIPFLFENRAVTLRRSQRPPQAGGRDTQDIGGMLQRPRARALTSPYRRGGTEWGRIRTIHRSSSYGDTGQPNTLTPATKKKHSRPSYGNEKNACSGSQSH</sequence>